<keyword evidence="1" id="KW-0812">Transmembrane</keyword>
<dbReference type="InterPro" id="IPR017853">
    <property type="entry name" value="GH"/>
</dbReference>
<evidence type="ECO:0000259" key="3">
    <source>
        <dbReference type="Pfam" id="PF16862"/>
    </source>
</evidence>
<dbReference type="InterPro" id="IPR052974">
    <property type="entry name" value="GH79_Enzymes"/>
</dbReference>
<proteinExistence type="predicted"/>
<name>A0A369J8H5_HYPMA</name>
<dbReference type="EMBL" id="LUEZ02000110">
    <property type="protein sequence ID" value="RDB17642.1"/>
    <property type="molecule type" value="Genomic_DNA"/>
</dbReference>
<dbReference type="InterPro" id="IPR031728">
    <property type="entry name" value="GlcAase_C"/>
</dbReference>
<evidence type="ECO:0000256" key="1">
    <source>
        <dbReference type="SAM" id="Phobius"/>
    </source>
</evidence>
<dbReference type="AlphaFoldDB" id="A0A369J8H5"/>
<reference evidence="4" key="1">
    <citation type="submission" date="2018-04" db="EMBL/GenBank/DDBJ databases">
        <title>Whole genome sequencing of Hypsizygus marmoreus.</title>
        <authorList>
            <person name="Choi I.-G."/>
            <person name="Min B."/>
            <person name="Kim J.-G."/>
            <person name="Kim S."/>
            <person name="Oh Y.-L."/>
            <person name="Kong W.-S."/>
            <person name="Park H."/>
            <person name="Jeong J."/>
            <person name="Song E.-S."/>
        </authorList>
    </citation>
    <scope>NUCLEOTIDE SEQUENCE [LARGE SCALE GENOMIC DNA]</scope>
    <source>
        <strain evidence="4">51987-8</strain>
    </source>
</reference>
<organism evidence="4 5">
    <name type="scientific">Hypsizygus marmoreus</name>
    <name type="common">White beech mushroom</name>
    <name type="synonym">Agaricus marmoreus</name>
    <dbReference type="NCBI Taxonomy" id="39966"/>
    <lineage>
        <taxon>Eukaryota</taxon>
        <taxon>Fungi</taxon>
        <taxon>Dikarya</taxon>
        <taxon>Basidiomycota</taxon>
        <taxon>Agaricomycotina</taxon>
        <taxon>Agaricomycetes</taxon>
        <taxon>Agaricomycetidae</taxon>
        <taxon>Agaricales</taxon>
        <taxon>Tricholomatineae</taxon>
        <taxon>Lyophyllaceae</taxon>
        <taxon>Hypsizygus</taxon>
    </lineage>
</organism>
<keyword evidence="5" id="KW-1185">Reference proteome</keyword>
<dbReference type="Gene3D" id="3.20.20.80">
    <property type="entry name" value="Glycosidases"/>
    <property type="match status" value="1"/>
</dbReference>
<dbReference type="OrthoDB" id="2796951at2759"/>
<protein>
    <submittedName>
        <fullName evidence="4">Beta-glucuronidase</fullName>
    </submittedName>
</protein>
<dbReference type="PANTHER" id="PTHR36183">
    <property type="entry name" value="BETA-GLUCURONIDASE"/>
    <property type="match status" value="1"/>
</dbReference>
<comment type="caution">
    <text evidence="4">The sequence shown here is derived from an EMBL/GenBank/DDBJ whole genome shotgun (WGS) entry which is preliminary data.</text>
</comment>
<dbReference type="STRING" id="39966.A0A369J8H5"/>
<keyword evidence="2" id="KW-0732">Signal</keyword>
<keyword evidence="1" id="KW-0472">Membrane</keyword>
<feature type="chain" id="PRO_5017067511" evidence="2">
    <location>
        <begin position="19"/>
        <end position="667"/>
    </location>
</feature>
<feature type="transmembrane region" description="Helical" evidence="1">
    <location>
        <begin position="645"/>
        <end position="664"/>
    </location>
</feature>
<dbReference type="InParanoid" id="A0A369J8H5"/>
<dbReference type="PANTHER" id="PTHR36183:SF2">
    <property type="entry name" value="BETA-GLUCURONIDASE C-TERMINAL DOMAIN-CONTAINING PROTEIN"/>
    <property type="match status" value="1"/>
</dbReference>
<sequence length="667" mass="70353">MLSLVLCSLCSLMVKVDAGVTVYGQIPLALQTTASAADAAATGKVLPAYDQTLLSPPALPDPRPPTAFTLTLPAQNGSVIGLSIPQHGSFFGFSIEMSVINQILGKNSSHINVPFLNLMSNIHQRAGAIDVRLGGNTQEFAKLVDDSSIPNFAAVSKEKTNLKNPTLTPAVIYTKDLFYLVANITALVNVRCPTGIPFATYNGTGWSLEIAELGQEILGDHLLGLQGGNEPDLYAAHNHRPKSYTPADYFGEFGSLVKAIAEDDKIPRKNMLIGPSLASAAWTLEQVWDTGYINAYSDSLSILTIENYPNNNCAAQYGLGTPRDPQTEFPKYLNHDSGLNIIKPFLNSSAIAHAAGKPFIMFETNSASCGGFPGISDSFGAGLWALDYGLTMAAANFSGAMLHVGGQNVFYNPFTAPPTNQTLFHQWTAGAVYYSVLIAAEVFGSTNTSQILDTSNNGIFTPSYSIYENGALARVALFNYNNDASGASDITATVKVDGGTVPAQVLVKYFAGESVSVKTNLTWAGQTLGNKYEVDGRLKGQLDVKTITCDQGANACLIPVKAPGFALVFLTESPAVQDDTPPTTFATTAVTRMFNTATVDPAILATSNGISGKQRQKNHLGSTSKGALLAANGNAGSGLRTYTPGIFGLSLVVGAALIAMRVVVAGC</sequence>
<accession>A0A369J8H5</accession>
<feature type="domain" description="Beta-glucuronidase C-terminal" evidence="3">
    <location>
        <begin position="464"/>
        <end position="567"/>
    </location>
</feature>
<evidence type="ECO:0000256" key="2">
    <source>
        <dbReference type="SAM" id="SignalP"/>
    </source>
</evidence>
<evidence type="ECO:0000313" key="4">
    <source>
        <dbReference type="EMBL" id="RDB17642.1"/>
    </source>
</evidence>
<evidence type="ECO:0000313" key="5">
    <source>
        <dbReference type="Proteomes" id="UP000076154"/>
    </source>
</evidence>
<feature type="signal peptide" evidence="2">
    <location>
        <begin position="1"/>
        <end position="18"/>
    </location>
</feature>
<dbReference type="SUPFAM" id="SSF51445">
    <property type="entry name" value="(Trans)glycosidases"/>
    <property type="match status" value="1"/>
</dbReference>
<dbReference type="Pfam" id="PF16862">
    <property type="entry name" value="Glyco_hydro_79C"/>
    <property type="match status" value="1"/>
</dbReference>
<gene>
    <name evidence="4" type="ORF">Hypma_001232</name>
</gene>
<dbReference type="Proteomes" id="UP000076154">
    <property type="component" value="Unassembled WGS sequence"/>
</dbReference>
<keyword evidence="1" id="KW-1133">Transmembrane helix</keyword>